<feature type="transmembrane region" description="Helical" evidence="2">
    <location>
        <begin position="759"/>
        <end position="780"/>
    </location>
</feature>
<name>A0A2Z2KGR7_9BACL</name>
<keyword evidence="2" id="KW-1133">Transmembrane helix</keyword>
<dbReference type="AlphaFoldDB" id="A0A2Z2KGR7"/>
<keyword evidence="2" id="KW-0812">Transmembrane</keyword>
<evidence type="ECO:0000313" key="5">
    <source>
        <dbReference type="EMBL" id="ASA25966.1"/>
    </source>
</evidence>
<evidence type="ECO:0008006" key="7">
    <source>
        <dbReference type="Google" id="ProtNLM"/>
    </source>
</evidence>
<dbReference type="Proteomes" id="UP000249890">
    <property type="component" value="Chromosome"/>
</dbReference>
<dbReference type="EMBL" id="CP021780">
    <property type="protein sequence ID" value="ASA25966.1"/>
    <property type="molecule type" value="Genomic_DNA"/>
</dbReference>
<dbReference type="InterPro" id="IPR045402">
    <property type="entry name" value="GAP1-N2"/>
</dbReference>
<feature type="compositionally biased region" description="Low complexity" evidence="1">
    <location>
        <begin position="930"/>
        <end position="951"/>
    </location>
</feature>
<feature type="region of interest" description="Disordered" evidence="1">
    <location>
        <begin position="985"/>
        <end position="1019"/>
    </location>
</feature>
<evidence type="ECO:0000256" key="2">
    <source>
        <dbReference type="SAM" id="Phobius"/>
    </source>
</evidence>
<evidence type="ECO:0000259" key="4">
    <source>
        <dbReference type="Pfam" id="PF20014"/>
    </source>
</evidence>
<keyword evidence="2" id="KW-0472">Membrane</keyword>
<sequence length="1019" mass="112346">MITQQMYTRERRGVYRSTEGFDTVAKSEALEHNFVKKILHPFCVYAAPSELTARGEKEESQYPAALHLFHADNGETVIGTSRYQAADFTGQRSAFFAHNYVVPAARAEEIVQSYGDYLFADFAHSYEGEPGGTLPELAAIPAAAGKRPEPLKVLQALGFSEGLFKSLLQAVMTAVAGKKKIYIALDVPVRELPIRAAELTEILYSVLPYEYRRRLGVITYAQEPQSRKYIHLTFVEKGSLRPGDRSIEKDFTFDLVSGRIGNADFGDTNVPYADLAWKLLTRSAAGREDFARFADQMLRSEHPERRLSLALYNELALFYEIEQGEERLYEENKSLVLSGLLSYLKPEGAIESRMRLNDMFLERFDREFDLIRHKGIPEPVILESFKDYFVLRGHSYKVKVVDYFINGLLNSAVAGREDVLSSAYDIIESEDELSAAFFKRVLAQPVFRKQLMEPYMESRLASAARSADILRFVLHWGRFLPEALQQAFVRDAVRDYLGEKLLQEQEPVSAVAAIHDTIEQAEKEQRRGAGVHPEALSLLEELATAADRFLLNRLSMSMLTQEQLLEIAFLRYRGAADWHPPLDLMSKQKANALRAAYRWFGEENPDATIFAKLSPKELDEVQLLGRRWLQEARGAEPFERLPLAFYYSNDREGGPLDYEKLLELVRVKAGENKETVYRFLAWSQGNPLFTVSNKKLHTGYRRAILRYFQNHDREAFKNRDFRKTYADTARPALQNVYNEARSQLASPLARWISRSRFQLLITGSLLGLVLIAAIVMISLLRPDGQETALPEATPSPSPVTTAGAPGDISPVAAYVLDSGGAGEGGNELIFTFTDPAACDLFNPQQVHLMNAAGDEVAQSYDVEATMRSCTAATPQAGGNEPAAGADDESPTADPAGGVEESASPTEGAGDNSDPAATEAAGGTADNAGQTAETADSSTAEPSATPAAGSGAEVQPETALRVEVTLAQEVVIPAGSMIKAGGMTLSVKSYPQPLPSPSGDPAGDEELEAEATPSPKPTVE</sequence>
<dbReference type="Pfam" id="PF20013">
    <property type="entry name" value="GAP1-N2"/>
    <property type="match status" value="1"/>
</dbReference>
<protein>
    <recommendedName>
        <fullName evidence="7">Glycosyltransferase</fullName>
    </recommendedName>
</protein>
<evidence type="ECO:0000256" key="1">
    <source>
        <dbReference type="SAM" id="MobiDB-lite"/>
    </source>
</evidence>
<reference evidence="5 6" key="1">
    <citation type="submission" date="2017-06" db="EMBL/GenBank/DDBJ databases">
        <title>Complete genome sequence of Paenibacillus donghaensis KCTC 13049T isolated from East Sea sediment, South Korea.</title>
        <authorList>
            <person name="Jung B.K."/>
            <person name="Hong S.-J."/>
            <person name="Shin J.-H."/>
        </authorList>
    </citation>
    <scope>NUCLEOTIDE SEQUENCE [LARGE SCALE GENOMIC DNA]</scope>
    <source>
        <strain evidence="5 6">KCTC 13049</strain>
    </source>
</reference>
<gene>
    <name evidence="5" type="ORF">B9T62_37795</name>
</gene>
<feature type="domain" description="GTPase-associated protein 1 middle" evidence="4">
    <location>
        <begin position="155"/>
        <end position="256"/>
    </location>
</feature>
<evidence type="ECO:0000259" key="3">
    <source>
        <dbReference type="Pfam" id="PF20013"/>
    </source>
</evidence>
<dbReference type="Pfam" id="PF20014">
    <property type="entry name" value="GAP1-M"/>
    <property type="match status" value="1"/>
</dbReference>
<organism evidence="5 6">
    <name type="scientific">Paenibacillus donghaensis</name>
    <dbReference type="NCBI Taxonomy" id="414771"/>
    <lineage>
        <taxon>Bacteria</taxon>
        <taxon>Bacillati</taxon>
        <taxon>Bacillota</taxon>
        <taxon>Bacilli</taxon>
        <taxon>Bacillales</taxon>
        <taxon>Paenibacillaceae</taxon>
        <taxon>Paenibacillus</taxon>
    </lineage>
</organism>
<dbReference type="KEGG" id="pdh:B9T62_37795"/>
<feature type="region of interest" description="Disordered" evidence="1">
    <location>
        <begin position="872"/>
        <end position="956"/>
    </location>
</feature>
<evidence type="ECO:0000313" key="6">
    <source>
        <dbReference type="Proteomes" id="UP000249890"/>
    </source>
</evidence>
<accession>A0A2Z2KGR7</accession>
<proteinExistence type="predicted"/>
<feature type="domain" description="GTPase-associated protein 1 N-terminal" evidence="3">
    <location>
        <begin position="1"/>
        <end position="139"/>
    </location>
</feature>
<dbReference type="InterPro" id="IPR045401">
    <property type="entry name" value="GAP1-M"/>
</dbReference>
<keyword evidence="6" id="KW-1185">Reference proteome</keyword>